<protein>
    <submittedName>
        <fullName evidence="1">Uncharacterized protein</fullName>
    </submittedName>
</protein>
<dbReference type="AlphaFoldDB" id="A0ABD0LR97"/>
<organism evidence="1 2">
    <name type="scientific">Batillaria attramentaria</name>
    <dbReference type="NCBI Taxonomy" id="370345"/>
    <lineage>
        <taxon>Eukaryota</taxon>
        <taxon>Metazoa</taxon>
        <taxon>Spiralia</taxon>
        <taxon>Lophotrochozoa</taxon>
        <taxon>Mollusca</taxon>
        <taxon>Gastropoda</taxon>
        <taxon>Caenogastropoda</taxon>
        <taxon>Sorbeoconcha</taxon>
        <taxon>Cerithioidea</taxon>
        <taxon>Batillariidae</taxon>
        <taxon>Batillaria</taxon>
    </lineage>
</organism>
<evidence type="ECO:0000313" key="2">
    <source>
        <dbReference type="Proteomes" id="UP001519460"/>
    </source>
</evidence>
<dbReference type="Proteomes" id="UP001519460">
    <property type="component" value="Unassembled WGS sequence"/>
</dbReference>
<reference evidence="1 2" key="1">
    <citation type="journal article" date="2023" name="Sci. Data">
        <title>Genome assembly of the Korean intertidal mud-creeper Batillaria attramentaria.</title>
        <authorList>
            <person name="Patra A.K."/>
            <person name="Ho P.T."/>
            <person name="Jun S."/>
            <person name="Lee S.J."/>
            <person name="Kim Y."/>
            <person name="Won Y.J."/>
        </authorList>
    </citation>
    <scope>NUCLEOTIDE SEQUENCE [LARGE SCALE GENOMIC DNA]</scope>
    <source>
        <strain evidence="1">Wonlab-2016</strain>
    </source>
</reference>
<accession>A0ABD0LR97</accession>
<evidence type="ECO:0000313" key="1">
    <source>
        <dbReference type="EMBL" id="KAK7501537.1"/>
    </source>
</evidence>
<dbReference type="EMBL" id="JACVVK020000031">
    <property type="protein sequence ID" value="KAK7501537.1"/>
    <property type="molecule type" value="Genomic_DNA"/>
</dbReference>
<gene>
    <name evidence="1" type="ORF">BaRGS_00007341</name>
</gene>
<sequence>MRAGWFSKSWQSSFGEGPPHLPWDRQQSLVLTQARHKMPARRRDHFGWSPRLRHMGNHFTNPGEIFELMAWNADELLRKGHLFVESTQDLIMTEIRFHKKVLRQFCPSQYTQQRNKTDEYEKG</sequence>
<proteinExistence type="predicted"/>
<comment type="caution">
    <text evidence="1">The sequence shown here is derived from an EMBL/GenBank/DDBJ whole genome shotgun (WGS) entry which is preliminary data.</text>
</comment>
<keyword evidence="2" id="KW-1185">Reference proteome</keyword>
<name>A0ABD0LR97_9CAEN</name>